<dbReference type="EMBL" id="FPJA01000004">
    <property type="protein sequence ID" value="SFW17877.1"/>
    <property type="molecule type" value="Genomic_DNA"/>
</dbReference>
<name>A0A1K1M407_SELRU</name>
<accession>A0A1K1M407</accession>
<organism evidence="1 2">
    <name type="scientific">Selenomonas ruminantium</name>
    <dbReference type="NCBI Taxonomy" id="971"/>
    <lineage>
        <taxon>Bacteria</taxon>
        <taxon>Bacillati</taxon>
        <taxon>Bacillota</taxon>
        <taxon>Negativicutes</taxon>
        <taxon>Selenomonadales</taxon>
        <taxon>Selenomonadaceae</taxon>
        <taxon>Selenomonas</taxon>
    </lineage>
</organism>
<sequence length="117" mass="13492">MPWEVETIHIQIGEVRTLDVDNWQIIPDDRQQQVEIIGGVAVQDFGHIEAGDKVSCNVTMTIVNWEVVCGYWNSRQLVQITDEGGNVWPSMRVVVKSYQYVSRFPKAVKATLEFWRL</sequence>
<dbReference type="AlphaFoldDB" id="A0A1K1M407"/>
<proteinExistence type="predicted"/>
<evidence type="ECO:0000313" key="2">
    <source>
        <dbReference type="Proteomes" id="UP000182958"/>
    </source>
</evidence>
<gene>
    <name evidence="1" type="ORF">SAMN02910323_0562</name>
</gene>
<reference evidence="2" key="1">
    <citation type="submission" date="2016-11" db="EMBL/GenBank/DDBJ databases">
        <authorList>
            <person name="Varghese N."/>
            <person name="Submissions S."/>
        </authorList>
    </citation>
    <scope>NUCLEOTIDE SEQUENCE [LARGE SCALE GENOMIC DNA]</scope>
    <source>
        <strain evidence="2">C3</strain>
    </source>
</reference>
<protein>
    <submittedName>
        <fullName evidence="1">Uncharacterized protein</fullName>
    </submittedName>
</protein>
<evidence type="ECO:0000313" key="1">
    <source>
        <dbReference type="EMBL" id="SFW17877.1"/>
    </source>
</evidence>
<keyword evidence="2" id="KW-1185">Reference proteome</keyword>
<dbReference type="Proteomes" id="UP000182958">
    <property type="component" value="Unassembled WGS sequence"/>
</dbReference>